<dbReference type="AlphaFoldDB" id="A0A222VU73"/>
<gene>
    <name evidence="1" type="ORF">SAMN05421630_108167</name>
</gene>
<organism evidence="1 2">
    <name type="scientific">Prauserella marina</name>
    <dbReference type="NCBI Taxonomy" id="530584"/>
    <lineage>
        <taxon>Bacteria</taxon>
        <taxon>Bacillati</taxon>
        <taxon>Actinomycetota</taxon>
        <taxon>Actinomycetes</taxon>
        <taxon>Pseudonocardiales</taxon>
        <taxon>Pseudonocardiaceae</taxon>
        <taxon>Prauserella</taxon>
    </lineage>
</organism>
<evidence type="ECO:0000313" key="1">
    <source>
        <dbReference type="EMBL" id="SDD43326.1"/>
    </source>
</evidence>
<dbReference type="Proteomes" id="UP000199494">
    <property type="component" value="Unassembled WGS sequence"/>
</dbReference>
<proteinExistence type="predicted"/>
<sequence>MRADRYDFWFPLALLGFVLLGLAATVSTTTRDFGWFAYAPEGGALEPRAATGGGVARAELRAVSFDAGAPFAGTWIVIAGLVSIFLVVVAWYAARARREGTPLGSRRITVLVLAGSAEIGLGYVVLRELGEALDKSPFAAALALPLLLLAGCAGAGACFLRGVWRSVVLVIGGVLLAVLATAVLAPHTEDGPMLLVLASGLLTLAWLHRSVLLASLTVLFLLSGATANIAEPEHFVFPAGVLLAGAIAALVLRGGREAPPWTMGT</sequence>
<protein>
    <submittedName>
        <fullName evidence="1">Uncharacterized protein</fullName>
    </submittedName>
</protein>
<name>A0A222VU73_9PSEU</name>
<reference evidence="1 2" key="1">
    <citation type="submission" date="2016-10" db="EMBL/GenBank/DDBJ databases">
        <authorList>
            <person name="de Groot N.N."/>
        </authorList>
    </citation>
    <scope>NUCLEOTIDE SEQUENCE [LARGE SCALE GENOMIC DNA]</scope>
    <source>
        <strain evidence="1 2">CGMCC 4.5506</strain>
    </source>
</reference>
<dbReference type="KEGG" id="pmad:BAY61_23230"/>
<evidence type="ECO:0000313" key="2">
    <source>
        <dbReference type="Proteomes" id="UP000199494"/>
    </source>
</evidence>
<dbReference type="OrthoDB" id="3701352at2"/>
<keyword evidence="2" id="KW-1185">Reference proteome</keyword>
<dbReference type="EMBL" id="FMZE01000008">
    <property type="protein sequence ID" value="SDD43326.1"/>
    <property type="molecule type" value="Genomic_DNA"/>
</dbReference>
<dbReference type="STRING" id="530584.SAMN05421630_108167"/>
<dbReference type="RefSeq" id="WP_091807798.1">
    <property type="nucleotide sequence ID" value="NZ_CP016353.1"/>
</dbReference>
<accession>A0A222VU73</accession>